<evidence type="ECO:0000313" key="3">
    <source>
        <dbReference type="Proteomes" id="UP000001593"/>
    </source>
</evidence>
<accession>A7SMB1</accession>
<dbReference type="Proteomes" id="UP000001593">
    <property type="component" value="Unassembled WGS sequence"/>
</dbReference>
<reference evidence="2 3" key="1">
    <citation type="journal article" date="2007" name="Science">
        <title>Sea anemone genome reveals ancestral eumetazoan gene repertoire and genomic organization.</title>
        <authorList>
            <person name="Putnam N.H."/>
            <person name="Srivastava M."/>
            <person name="Hellsten U."/>
            <person name="Dirks B."/>
            <person name="Chapman J."/>
            <person name="Salamov A."/>
            <person name="Terry A."/>
            <person name="Shapiro H."/>
            <person name="Lindquist E."/>
            <person name="Kapitonov V.V."/>
            <person name="Jurka J."/>
            <person name="Genikhovich G."/>
            <person name="Grigoriev I.V."/>
            <person name="Lucas S.M."/>
            <person name="Steele R.E."/>
            <person name="Finnerty J.R."/>
            <person name="Technau U."/>
            <person name="Martindale M.Q."/>
            <person name="Rokhsar D.S."/>
        </authorList>
    </citation>
    <scope>NUCLEOTIDE SEQUENCE [LARGE SCALE GENOMIC DNA]</scope>
    <source>
        <strain evidence="3">CH2 X CH6</strain>
    </source>
</reference>
<organism evidence="2 3">
    <name type="scientific">Nematostella vectensis</name>
    <name type="common">Starlet sea anemone</name>
    <dbReference type="NCBI Taxonomy" id="45351"/>
    <lineage>
        <taxon>Eukaryota</taxon>
        <taxon>Metazoa</taxon>
        <taxon>Cnidaria</taxon>
        <taxon>Anthozoa</taxon>
        <taxon>Hexacorallia</taxon>
        <taxon>Actiniaria</taxon>
        <taxon>Edwardsiidae</taxon>
        <taxon>Nematostella</taxon>
    </lineage>
</organism>
<proteinExistence type="predicted"/>
<keyword evidence="1" id="KW-0812">Transmembrane</keyword>
<keyword evidence="1" id="KW-0472">Membrane</keyword>
<protein>
    <submittedName>
        <fullName evidence="2">Uncharacterized protein</fullName>
    </submittedName>
</protein>
<gene>
    <name evidence="2" type="ORF">NEMVEDRAFT_v1g233374</name>
</gene>
<dbReference type="AlphaFoldDB" id="A7SMB1"/>
<evidence type="ECO:0000313" key="2">
    <source>
        <dbReference type="EMBL" id="EDO35155.1"/>
    </source>
</evidence>
<dbReference type="EMBL" id="DS469707">
    <property type="protein sequence ID" value="EDO35155.1"/>
    <property type="molecule type" value="Genomic_DNA"/>
</dbReference>
<sequence>MVAAAEGVTVVAVEEVDMVVAVEEVDMVAAVVVAMAVADATMEVVARVVAMTGIHITRTRLIFTWLLHWLPSLA</sequence>
<dbReference type="HOGENOM" id="CLU_2690726_0_0_1"/>
<keyword evidence="1" id="KW-1133">Transmembrane helix</keyword>
<keyword evidence="3" id="KW-1185">Reference proteome</keyword>
<dbReference type="InParanoid" id="A7SMB1"/>
<evidence type="ECO:0000256" key="1">
    <source>
        <dbReference type="SAM" id="Phobius"/>
    </source>
</evidence>
<feature type="transmembrane region" description="Helical" evidence="1">
    <location>
        <begin position="27"/>
        <end position="50"/>
    </location>
</feature>
<name>A7SMB1_NEMVE</name>